<keyword evidence="1" id="KW-1133">Transmembrane helix</keyword>
<evidence type="ECO:0000256" key="1">
    <source>
        <dbReference type="SAM" id="Phobius"/>
    </source>
</evidence>
<feature type="transmembrane region" description="Helical" evidence="1">
    <location>
        <begin position="91"/>
        <end position="112"/>
    </location>
</feature>
<keyword evidence="3" id="KW-1185">Reference proteome</keyword>
<reference evidence="2 3" key="1">
    <citation type="submission" date="2022-04" db="EMBL/GenBank/DDBJ databases">
        <title>Chromosome-level reference genomes for two strains of Caenorhabditis briggsae: an improved platform for comparative genomics.</title>
        <authorList>
            <person name="Stevens L."/>
            <person name="Andersen E."/>
        </authorList>
    </citation>
    <scope>NUCLEOTIDE SEQUENCE [LARGE SCALE GENOMIC DNA]</scope>
    <source>
        <strain evidence="2">VX34</strain>
        <tissue evidence="2">Whole-organism</tissue>
    </source>
</reference>
<dbReference type="AlphaFoldDB" id="A0AAE9JQL7"/>
<dbReference type="Proteomes" id="UP000829354">
    <property type="component" value="Chromosome X"/>
</dbReference>
<accession>A0AAE9JQL7</accession>
<keyword evidence="1" id="KW-0812">Transmembrane</keyword>
<name>A0AAE9JQL7_CAEBR</name>
<keyword evidence="1" id="KW-0472">Membrane</keyword>
<protein>
    <submittedName>
        <fullName evidence="2">Uncharacterized protein</fullName>
    </submittedName>
</protein>
<proteinExistence type="predicted"/>
<organism evidence="2 3">
    <name type="scientific">Caenorhabditis briggsae</name>
    <dbReference type="NCBI Taxonomy" id="6238"/>
    <lineage>
        <taxon>Eukaryota</taxon>
        <taxon>Metazoa</taxon>
        <taxon>Ecdysozoa</taxon>
        <taxon>Nematoda</taxon>
        <taxon>Chromadorea</taxon>
        <taxon>Rhabditida</taxon>
        <taxon>Rhabditina</taxon>
        <taxon>Rhabditomorpha</taxon>
        <taxon>Rhabditoidea</taxon>
        <taxon>Rhabditidae</taxon>
        <taxon>Peloderinae</taxon>
        <taxon>Caenorhabditis</taxon>
    </lineage>
</organism>
<evidence type="ECO:0000313" key="2">
    <source>
        <dbReference type="EMBL" id="UMM40739.1"/>
    </source>
</evidence>
<sequence>MISKEQIPQDSNEFKRDNFARTDKILQLGLWRRIWNFLCEPIASSGKQEQYSRFEWPGGSSSGYMQQAAAAPTADAFGQCIHLNILGMTLLFCRLAVLLAFLLTTMGAPSALGNSTSGPVDLLLNVPENSAGTLENTHDAAFSSAIEQVYNMSISNMLMILACIILLDILLILLAVIPLLCYFGLQYKCEGHGERKVTLRRKIETHQLPLTA</sequence>
<evidence type="ECO:0000313" key="3">
    <source>
        <dbReference type="Proteomes" id="UP000829354"/>
    </source>
</evidence>
<feature type="transmembrane region" description="Helical" evidence="1">
    <location>
        <begin position="158"/>
        <end position="185"/>
    </location>
</feature>
<dbReference type="EMBL" id="CP092625">
    <property type="protein sequence ID" value="UMM40739.1"/>
    <property type="molecule type" value="Genomic_DNA"/>
</dbReference>
<gene>
    <name evidence="2" type="ORF">L5515_017256</name>
</gene>